<dbReference type="SUPFAM" id="SSF48371">
    <property type="entry name" value="ARM repeat"/>
    <property type="match status" value="1"/>
</dbReference>
<sequence length="664" mass="71544">MLDSLSRMFDGLDHVPWHDLVYAYWGKADMPSLFRALLDEDEAFQAADELLNELYHQGGFVCSAAVAAMPFLLEAAESARVPCRGEVLEIVGSLALTAREVAARWIADGWAEAWAEAVPRLLVLLDDGDPKVRRAATSVLEEAVAWADEVVAAIRRRWSAQDGVTRLDQVLVVGSLARSLTAATLPETLLWLRELTHDPDEQLRFAAASALKEALPGRPIEVEPVVTALSGDLSAWSGSERFSGTPALSVRWAIDRLGDDLDAREEVCLALIAHPDPGRRRGAVHAAASLLSVSRRPRRLLPALREGAVDPDAETRTGALHLLAAHAQPGGQDADLFAGRLDDQANVSRLPVVADVAVWGLAWSGDERCVPELAERIGRERPGLPLSSMRTGKTLGYPMWTPSLQEILAPCSGWAQTLLPVILRRLHPDVETQLGRALLQTLEAWGPSAAPAVSHITGLLDGRLRHWAAEALGAIGPDAASAGPALRDLLGDPEAGLDNSAFRSGAAVAVPWAYWRVTGDPEPALRALGPRLGEWHLATRRLADLGAHASGHVSTLRLLAGALEPWTAVEAAHALIRITGDIAEGGHVLIRPVADLLEGKAMPVVRACVRYLAGHEDLPGRYLSTMEAVLADDRRHSWDGGWAAIHDDLELRAVLQATVERARL</sequence>
<comment type="caution">
    <text evidence="1">The sequence shown here is derived from an EMBL/GenBank/DDBJ whole genome shotgun (WGS) entry which is preliminary data.</text>
</comment>
<dbReference type="InterPro" id="IPR004155">
    <property type="entry name" value="PBS_lyase_HEAT"/>
</dbReference>
<evidence type="ECO:0008006" key="3">
    <source>
        <dbReference type="Google" id="ProtNLM"/>
    </source>
</evidence>
<dbReference type="Gene3D" id="1.25.10.10">
    <property type="entry name" value="Leucine-rich Repeat Variant"/>
    <property type="match status" value="2"/>
</dbReference>
<dbReference type="SMART" id="SM00567">
    <property type="entry name" value="EZ_HEAT"/>
    <property type="match status" value="3"/>
</dbReference>
<dbReference type="InterPro" id="IPR011989">
    <property type="entry name" value="ARM-like"/>
</dbReference>
<dbReference type="Proteomes" id="UP000650628">
    <property type="component" value="Unassembled WGS sequence"/>
</dbReference>
<proteinExistence type="predicted"/>
<reference evidence="1 2" key="1">
    <citation type="submission" date="2021-01" db="EMBL/GenBank/DDBJ databases">
        <title>Whole genome shotgun sequence of Planotetraspora mira NBRC 15435.</title>
        <authorList>
            <person name="Komaki H."/>
            <person name="Tamura T."/>
        </authorList>
    </citation>
    <scope>NUCLEOTIDE SEQUENCE [LARGE SCALE GENOMIC DNA]</scope>
    <source>
        <strain evidence="1 2">NBRC 15435</strain>
    </source>
</reference>
<dbReference type="EMBL" id="BOOO01000007">
    <property type="protein sequence ID" value="GII28028.1"/>
    <property type="molecule type" value="Genomic_DNA"/>
</dbReference>
<accession>A0A8J3TJ61</accession>
<dbReference type="AlphaFoldDB" id="A0A8J3TJ61"/>
<gene>
    <name evidence="1" type="ORF">Pmi06nite_14700</name>
</gene>
<evidence type="ECO:0000313" key="2">
    <source>
        <dbReference type="Proteomes" id="UP000650628"/>
    </source>
</evidence>
<dbReference type="InterPro" id="IPR016024">
    <property type="entry name" value="ARM-type_fold"/>
</dbReference>
<organism evidence="1 2">
    <name type="scientific">Planotetraspora mira</name>
    <dbReference type="NCBI Taxonomy" id="58121"/>
    <lineage>
        <taxon>Bacteria</taxon>
        <taxon>Bacillati</taxon>
        <taxon>Actinomycetota</taxon>
        <taxon>Actinomycetes</taxon>
        <taxon>Streptosporangiales</taxon>
        <taxon>Streptosporangiaceae</taxon>
        <taxon>Planotetraspora</taxon>
    </lineage>
</organism>
<name>A0A8J3TJ61_9ACTN</name>
<evidence type="ECO:0000313" key="1">
    <source>
        <dbReference type="EMBL" id="GII28028.1"/>
    </source>
</evidence>
<keyword evidence="2" id="KW-1185">Reference proteome</keyword>
<protein>
    <recommendedName>
        <fullName evidence="3">HEAT repeat domain-containing protein</fullName>
    </recommendedName>
</protein>